<dbReference type="STRING" id="593133.SAMN04488006_0740"/>
<keyword evidence="3 4" id="KW-0413">Isomerase</keyword>
<dbReference type="GO" id="GO:0003755">
    <property type="term" value="F:peptidyl-prolyl cis-trans isomerase activity"/>
    <property type="evidence" value="ECO:0007669"/>
    <property type="project" value="UniProtKB-UniRule"/>
</dbReference>
<name>A0A1I6NZ70_9FLAO</name>
<dbReference type="InterPro" id="IPR046357">
    <property type="entry name" value="PPIase_dom_sf"/>
</dbReference>
<evidence type="ECO:0000313" key="7">
    <source>
        <dbReference type="EMBL" id="SFS33256.1"/>
    </source>
</evidence>
<dbReference type="InterPro" id="IPR001179">
    <property type="entry name" value="PPIase_FKBP_dom"/>
</dbReference>
<evidence type="ECO:0000256" key="4">
    <source>
        <dbReference type="RuleBase" id="RU003915"/>
    </source>
</evidence>
<feature type="domain" description="PPIase FKBP-type" evidence="6">
    <location>
        <begin position="99"/>
        <end position="196"/>
    </location>
</feature>
<proteinExistence type="inferred from homology"/>
<dbReference type="EMBL" id="FOZP01000001">
    <property type="protein sequence ID" value="SFS33256.1"/>
    <property type="molecule type" value="Genomic_DNA"/>
</dbReference>
<accession>A0A1I6NZ70</accession>
<dbReference type="RefSeq" id="WP_090222759.1">
    <property type="nucleotide sequence ID" value="NZ_FOZP01000001.1"/>
</dbReference>
<dbReference type="OrthoDB" id="1424215at2"/>
<evidence type="ECO:0000256" key="2">
    <source>
        <dbReference type="ARBA" id="ARBA00023110"/>
    </source>
</evidence>
<dbReference type="EC" id="5.2.1.8" evidence="4"/>
<dbReference type="PROSITE" id="PS51257">
    <property type="entry name" value="PROKAR_LIPOPROTEIN"/>
    <property type="match status" value="1"/>
</dbReference>
<dbReference type="SUPFAM" id="SSF54534">
    <property type="entry name" value="FKBP-like"/>
    <property type="match status" value="1"/>
</dbReference>
<evidence type="ECO:0000313" key="8">
    <source>
        <dbReference type="Proteomes" id="UP000199312"/>
    </source>
</evidence>
<organism evidence="7 8">
    <name type="scientific">Lutibacter maritimus</name>
    <dbReference type="NCBI Taxonomy" id="593133"/>
    <lineage>
        <taxon>Bacteria</taxon>
        <taxon>Pseudomonadati</taxon>
        <taxon>Bacteroidota</taxon>
        <taxon>Flavobacteriia</taxon>
        <taxon>Flavobacteriales</taxon>
        <taxon>Flavobacteriaceae</taxon>
        <taxon>Lutibacter</taxon>
    </lineage>
</organism>
<gene>
    <name evidence="7" type="ORF">SAMN04488006_0740</name>
</gene>
<comment type="catalytic activity">
    <reaction evidence="1 3 4">
        <text>[protein]-peptidylproline (omega=180) = [protein]-peptidylproline (omega=0)</text>
        <dbReference type="Rhea" id="RHEA:16237"/>
        <dbReference type="Rhea" id="RHEA-COMP:10747"/>
        <dbReference type="Rhea" id="RHEA-COMP:10748"/>
        <dbReference type="ChEBI" id="CHEBI:83833"/>
        <dbReference type="ChEBI" id="CHEBI:83834"/>
        <dbReference type="EC" id="5.2.1.8"/>
    </reaction>
</comment>
<evidence type="ECO:0000256" key="3">
    <source>
        <dbReference type="PROSITE-ProRule" id="PRU00277"/>
    </source>
</evidence>
<keyword evidence="8" id="KW-1185">Reference proteome</keyword>
<protein>
    <recommendedName>
        <fullName evidence="4">Peptidyl-prolyl cis-trans isomerase</fullName>
        <ecNumber evidence="4">5.2.1.8</ecNumber>
    </recommendedName>
</protein>
<reference evidence="8" key="1">
    <citation type="submission" date="2016-10" db="EMBL/GenBank/DDBJ databases">
        <authorList>
            <person name="Varghese N."/>
            <person name="Submissions S."/>
        </authorList>
    </citation>
    <scope>NUCLEOTIDE SEQUENCE [LARGE SCALE GENOMIC DNA]</scope>
    <source>
        <strain evidence="8">DSM 24450</strain>
    </source>
</reference>
<feature type="region of interest" description="Disordered" evidence="5">
    <location>
        <begin position="213"/>
        <end position="265"/>
    </location>
</feature>
<dbReference type="AlphaFoldDB" id="A0A1I6NZ70"/>
<dbReference type="Gene3D" id="3.10.50.40">
    <property type="match status" value="1"/>
</dbReference>
<sequence length="265" mass="29332">MKIKNIFFIATFGLLIFACGKDNKEPFDAVAQAEIDDVSLIEYLQSHYLNDDGAIWTITNGETPLMSQVDVMTVSKDDISYKLYYLIENEGSTISPKRPDSILTKYAGITLDSIVFDSNASLSWFSLTNLIDGWSYGFTKFKGGTKVVNTDESFHFENYGEGYLFIPSGLAYANSAQGVIPENSPLVFKIELHDVNYADHDNDGILSIDEDIDGDGNVKNDDTDNDGIPNYVDTDDDGDGILTKNESLTDDDDQDGTPNYLDPDN</sequence>
<dbReference type="PROSITE" id="PS50059">
    <property type="entry name" value="FKBP_PPIASE"/>
    <property type="match status" value="1"/>
</dbReference>
<evidence type="ECO:0000259" key="6">
    <source>
        <dbReference type="PROSITE" id="PS50059"/>
    </source>
</evidence>
<comment type="similarity">
    <text evidence="4">Belongs to the FKBP-type PPIase family.</text>
</comment>
<evidence type="ECO:0000256" key="5">
    <source>
        <dbReference type="SAM" id="MobiDB-lite"/>
    </source>
</evidence>
<dbReference type="Pfam" id="PF00254">
    <property type="entry name" value="FKBP_C"/>
    <property type="match status" value="1"/>
</dbReference>
<dbReference type="Proteomes" id="UP000199312">
    <property type="component" value="Unassembled WGS sequence"/>
</dbReference>
<evidence type="ECO:0000256" key="1">
    <source>
        <dbReference type="ARBA" id="ARBA00000971"/>
    </source>
</evidence>
<keyword evidence="2 3" id="KW-0697">Rotamase</keyword>